<evidence type="ECO:0000313" key="1">
    <source>
        <dbReference type="EMBL" id="CAG8603250.1"/>
    </source>
</evidence>
<accession>A0ACA9MRX6</accession>
<keyword evidence="2" id="KW-1185">Reference proteome</keyword>
<organism evidence="1 2">
    <name type="scientific">Cetraspora pellucida</name>
    <dbReference type="NCBI Taxonomy" id="1433469"/>
    <lineage>
        <taxon>Eukaryota</taxon>
        <taxon>Fungi</taxon>
        <taxon>Fungi incertae sedis</taxon>
        <taxon>Mucoromycota</taxon>
        <taxon>Glomeromycotina</taxon>
        <taxon>Glomeromycetes</taxon>
        <taxon>Diversisporales</taxon>
        <taxon>Gigasporaceae</taxon>
        <taxon>Cetraspora</taxon>
    </lineage>
</organism>
<proteinExistence type="predicted"/>
<protein>
    <submittedName>
        <fullName evidence="1">3887_t:CDS:1</fullName>
    </submittedName>
</protein>
<reference evidence="1" key="1">
    <citation type="submission" date="2021-06" db="EMBL/GenBank/DDBJ databases">
        <authorList>
            <person name="Kallberg Y."/>
            <person name="Tangrot J."/>
            <person name="Rosling A."/>
        </authorList>
    </citation>
    <scope>NUCLEOTIDE SEQUENCE</scope>
    <source>
        <strain evidence="1">28 12/20/2015</strain>
    </source>
</reference>
<name>A0ACA9MRX6_9GLOM</name>
<dbReference type="Proteomes" id="UP000789366">
    <property type="component" value="Unassembled WGS sequence"/>
</dbReference>
<comment type="caution">
    <text evidence="1">The sequence shown here is derived from an EMBL/GenBank/DDBJ whole genome shotgun (WGS) entry which is preliminary data.</text>
</comment>
<sequence>MEENDTSTSSAQLFNETFTDSITRSSSPTSEISTSARSDIEIYDNPTSKKAKFGQKGGSTSNLISHLSNIHGIMKDGPKLSEHDDIDSEFKIHEILLSLTYVKYSHTANTIQEKLEDIISDWGLTEKMIKKTLTYLRAKMDVLTQWNSSFLTWECLLLIKNAINIVLTTLTVSTASEVYKDARRLKQIQLTEDDGSEYVTISYMFPSILALMQKLASSTSSYDEELDDEINFKTDDLAFDEDVGYVDAQEEE</sequence>
<dbReference type="EMBL" id="CAJVPW010009261">
    <property type="protein sequence ID" value="CAG8603250.1"/>
    <property type="molecule type" value="Genomic_DNA"/>
</dbReference>
<gene>
    <name evidence="1" type="ORF">SPELUC_LOCUS7211</name>
</gene>
<evidence type="ECO:0000313" key="2">
    <source>
        <dbReference type="Proteomes" id="UP000789366"/>
    </source>
</evidence>